<sequence>MEGGRVMVDYWRRRGRRSVGNIGGSSVLGDDAFRDDLRFHGIGSGLRETPSHAVLVKRADIRSFWVARFLMTTPWLECDAANFSLVMVMLAASFERFSGMTAILSTIARECFRGM</sequence>
<accession>A0A699HPY6</accession>
<comment type="caution">
    <text evidence="1">The sequence shown here is derived from an EMBL/GenBank/DDBJ whole genome shotgun (WGS) entry which is preliminary data.</text>
</comment>
<dbReference type="AlphaFoldDB" id="A0A699HPY6"/>
<proteinExistence type="predicted"/>
<dbReference type="EMBL" id="BKCJ010181923">
    <property type="protein sequence ID" value="GEY47814.1"/>
    <property type="molecule type" value="Genomic_DNA"/>
</dbReference>
<protein>
    <submittedName>
        <fullName evidence="1">Uncharacterized protein</fullName>
    </submittedName>
</protein>
<name>A0A699HPY6_TANCI</name>
<reference evidence="1" key="1">
    <citation type="journal article" date="2019" name="Sci. Rep.">
        <title>Draft genome of Tanacetum cinerariifolium, the natural source of mosquito coil.</title>
        <authorList>
            <person name="Yamashiro T."/>
            <person name="Shiraishi A."/>
            <person name="Satake H."/>
            <person name="Nakayama K."/>
        </authorList>
    </citation>
    <scope>NUCLEOTIDE SEQUENCE</scope>
</reference>
<gene>
    <name evidence="1" type="ORF">Tci_419788</name>
</gene>
<feature type="non-terminal residue" evidence="1">
    <location>
        <position position="115"/>
    </location>
</feature>
<organism evidence="1">
    <name type="scientific">Tanacetum cinerariifolium</name>
    <name type="common">Dalmatian daisy</name>
    <name type="synonym">Chrysanthemum cinerariifolium</name>
    <dbReference type="NCBI Taxonomy" id="118510"/>
    <lineage>
        <taxon>Eukaryota</taxon>
        <taxon>Viridiplantae</taxon>
        <taxon>Streptophyta</taxon>
        <taxon>Embryophyta</taxon>
        <taxon>Tracheophyta</taxon>
        <taxon>Spermatophyta</taxon>
        <taxon>Magnoliopsida</taxon>
        <taxon>eudicotyledons</taxon>
        <taxon>Gunneridae</taxon>
        <taxon>Pentapetalae</taxon>
        <taxon>asterids</taxon>
        <taxon>campanulids</taxon>
        <taxon>Asterales</taxon>
        <taxon>Asteraceae</taxon>
        <taxon>Asteroideae</taxon>
        <taxon>Anthemideae</taxon>
        <taxon>Anthemidinae</taxon>
        <taxon>Tanacetum</taxon>
    </lineage>
</organism>
<evidence type="ECO:0000313" key="1">
    <source>
        <dbReference type="EMBL" id="GEY47814.1"/>
    </source>
</evidence>